<dbReference type="PANTHER" id="PTHR43081">
    <property type="entry name" value="ADENYLATE CYCLASE, TERMINAL-DIFFERENTIATION SPECIFIC-RELATED"/>
    <property type="match status" value="1"/>
</dbReference>
<dbReference type="SMART" id="SM00044">
    <property type="entry name" value="CYCc"/>
    <property type="match status" value="1"/>
</dbReference>
<evidence type="ECO:0000313" key="5">
    <source>
        <dbReference type="Proteomes" id="UP000322244"/>
    </source>
</evidence>
<feature type="compositionally biased region" description="Basic and acidic residues" evidence="2">
    <location>
        <begin position="1"/>
        <end position="16"/>
    </location>
</feature>
<dbReference type="Proteomes" id="UP000322244">
    <property type="component" value="Unassembled WGS sequence"/>
</dbReference>
<dbReference type="GO" id="GO:0035556">
    <property type="term" value="P:intracellular signal transduction"/>
    <property type="evidence" value="ECO:0007669"/>
    <property type="project" value="InterPro"/>
</dbReference>
<keyword evidence="5" id="KW-1185">Reference proteome</keyword>
<protein>
    <submittedName>
        <fullName evidence="4">Adenylate/guanylate cyclase domain-containing protein</fullName>
    </submittedName>
</protein>
<dbReference type="OrthoDB" id="310836at2"/>
<dbReference type="PANTHER" id="PTHR43081:SF19">
    <property type="entry name" value="PH-SENSITIVE ADENYLATE CYCLASE RV1264"/>
    <property type="match status" value="1"/>
</dbReference>
<reference evidence="4 5" key="1">
    <citation type="submission" date="2019-07" db="EMBL/GenBank/DDBJ databases">
        <title>Rhodococcus cavernicolus sp. nov., isolated from a cave.</title>
        <authorList>
            <person name="Lee S.D."/>
        </authorList>
    </citation>
    <scope>NUCLEOTIDE SEQUENCE [LARGE SCALE GENOMIC DNA]</scope>
    <source>
        <strain evidence="4 5">C1-24</strain>
    </source>
</reference>
<feature type="region of interest" description="Disordered" evidence="2">
    <location>
        <begin position="1"/>
        <end position="25"/>
    </location>
</feature>
<accession>A0A5A7S4C8</accession>
<dbReference type="SUPFAM" id="SSF55073">
    <property type="entry name" value="Nucleotide cyclase"/>
    <property type="match status" value="1"/>
</dbReference>
<evidence type="ECO:0000259" key="3">
    <source>
        <dbReference type="PROSITE" id="PS50125"/>
    </source>
</evidence>
<dbReference type="EMBL" id="VLNY01000015">
    <property type="protein sequence ID" value="KAA0019433.1"/>
    <property type="molecule type" value="Genomic_DNA"/>
</dbReference>
<organism evidence="4 5">
    <name type="scientific">Antrihabitans cavernicola</name>
    <dbReference type="NCBI Taxonomy" id="2495913"/>
    <lineage>
        <taxon>Bacteria</taxon>
        <taxon>Bacillati</taxon>
        <taxon>Actinomycetota</taxon>
        <taxon>Actinomycetes</taxon>
        <taxon>Mycobacteriales</taxon>
        <taxon>Nocardiaceae</taxon>
        <taxon>Antrihabitans</taxon>
    </lineage>
</organism>
<name>A0A5A7S4C8_9NOCA</name>
<dbReference type="Pfam" id="PF00211">
    <property type="entry name" value="Guanylate_cyc"/>
    <property type="match status" value="1"/>
</dbReference>
<dbReference type="GO" id="GO:0006171">
    <property type="term" value="P:cAMP biosynthetic process"/>
    <property type="evidence" value="ECO:0007669"/>
    <property type="project" value="TreeGrafter"/>
</dbReference>
<dbReference type="AlphaFoldDB" id="A0A5A7S4C8"/>
<feature type="domain" description="Guanylate cyclase" evidence="3">
    <location>
        <begin position="195"/>
        <end position="304"/>
    </location>
</feature>
<dbReference type="Pfam" id="PF16701">
    <property type="entry name" value="Ad_Cy_reg"/>
    <property type="match status" value="1"/>
</dbReference>
<sequence>MDTTRSDSDDSPERPDSPTTPPPQWWSIAAQEVEPYLLGQIQYDRDEVVEIVGLPLEQVRRLWISLGFPVNPDPTAKMFSDADIRALNLVKGLVEDGLIDSESQVAVARTVGQTMARLAEWQVDVISKSIIDGIVSAKRPVSTAEDIRELTESVSRRTVPVLEELQNYVWRRHLAASASRTFAGKEPNPDRRTLIVGFADMVGYTSLTRSLDATELTDLLEAFESNATDIISRHGGWVVKNVGDEVMFAVEDPGAAAEIALELQESTAAAELTPQLRIGMATGPVLQRFGDLYGSVVNIAARLTGIAAPGTILLDSRLAEILEPSSAYRFKHLRAVRVRGFNKIRAHVLRRAKQPKVGSSDESA</sequence>
<dbReference type="GO" id="GO:0004016">
    <property type="term" value="F:adenylate cyclase activity"/>
    <property type="evidence" value="ECO:0007669"/>
    <property type="project" value="UniProtKB-ARBA"/>
</dbReference>
<evidence type="ECO:0000256" key="2">
    <source>
        <dbReference type="SAM" id="MobiDB-lite"/>
    </source>
</evidence>
<dbReference type="InterPro" id="IPR032026">
    <property type="entry name" value="Ad_Cy_reg"/>
</dbReference>
<dbReference type="RefSeq" id="WP_149432529.1">
    <property type="nucleotide sequence ID" value="NZ_VLNY01000015.1"/>
</dbReference>
<evidence type="ECO:0000256" key="1">
    <source>
        <dbReference type="ARBA" id="ARBA00005381"/>
    </source>
</evidence>
<dbReference type="Gene3D" id="3.30.70.1230">
    <property type="entry name" value="Nucleotide cyclase"/>
    <property type="match status" value="1"/>
</dbReference>
<proteinExistence type="inferred from homology"/>
<comment type="caution">
    <text evidence="4">The sequence shown here is derived from an EMBL/GenBank/DDBJ whole genome shotgun (WGS) entry which is preliminary data.</text>
</comment>
<dbReference type="PROSITE" id="PS50125">
    <property type="entry name" value="GUANYLATE_CYCLASE_2"/>
    <property type="match status" value="1"/>
</dbReference>
<dbReference type="InterPro" id="IPR050697">
    <property type="entry name" value="Adenylyl/Guanylyl_Cyclase_3/4"/>
</dbReference>
<dbReference type="InterPro" id="IPR001054">
    <property type="entry name" value="A/G_cyclase"/>
</dbReference>
<gene>
    <name evidence="4" type="ORF">FOY51_22575</name>
</gene>
<evidence type="ECO:0000313" key="4">
    <source>
        <dbReference type="EMBL" id="KAA0019433.1"/>
    </source>
</evidence>
<dbReference type="InterPro" id="IPR029787">
    <property type="entry name" value="Nucleotide_cyclase"/>
</dbReference>
<comment type="similarity">
    <text evidence="1">Belongs to the adenylyl cyclase class-3 family.</text>
</comment>
<dbReference type="CDD" id="cd07302">
    <property type="entry name" value="CHD"/>
    <property type="match status" value="1"/>
</dbReference>